<evidence type="ECO:0000313" key="3">
    <source>
        <dbReference type="Proteomes" id="UP000001975"/>
    </source>
</evidence>
<dbReference type="GO" id="GO:0016747">
    <property type="term" value="F:acyltransferase activity, transferring groups other than amino-acyl groups"/>
    <property type="evidence" value="ECO:0007669"/>
    <property type="project" value="InterPro"/>
</dbReference>
<dbReference type="EMBL" id="AM180088">
    <property type="protein sequence ID" value="CAJ53759.1"/>
    <property type="molecule type" value="Genomic_DNA"/>
</dbReference>
<evidence type="ECO:0000313" key="2">
    <source>
        <dbReference type="EMBL" id="CAJ53759.1"/>
    </source>
</evidence>
<dbReference type="Proteomes" id="UP000001975">
    <property type="component" value="Chromosome"/>
</dbReference>
<dbReference type="InterPro" id="IPR016181">
    <property type="entry name" value="Acyl_CoA_acyltransferase"/>
</dbReference>
<gene>
    <name evidence="2" type="ordered locus">HQ_3672A</name>
</gene>
<dbReference type="PROSITE" id="PS51186">
    <property type="entry name" value="GNAT"/>
    <property type="match status" value="1"/>
</dbReference>
<protein>
    <submittedName>
        <fullName evidence="2">GNAT family acetyltransferase</fullName>
        <ecNumber evidence="2">2.3.1.-</ecNumber>
    </submittedName>
</protein>
<dbReference type="SUPFAM" id="SSF55729">
    <property type="entry name" value="Acyl-CoA N-acyltransferases (Nat)"/>
    <property type="match status" value="1"/>
</dbReference>
<name>Q18E74_HALWD</name>
<organism evidence="2 3">
    <name type="scientific">Haloquadratum walsbyi (strain DSM 16790 / HBSQ001)</name>
    <dbReference type="NCBI Taxonomy" id="362976"/>
    <lineage>
        <taxon>Archaea</taxon>
        <taxon>Methanobacteriati</taxon>
        <taxon>Methanobacteriota</taxon>
        <taxon>Stenosarchaea group</taxon>
        <taxon>Halobacteria</taxon>
        <taxon>Halobacteriales</taxon>
        <taxon>Haloferacaceae</taxon>
        <taxon>Haloquadratum</taxon>
    </lineage>
</organism>
<dbReference type="AlphaFoldDB" id="Q18E74"/>
<proteinExistence type="predicted"/>
<dbReference type="eggNOG" id="arCOG04721">
    <property type="taxonomic scope" value="Archaea"/>
</dbReference>
<feature type="domain" description="N-acetyltransferase" evidence="1">
    <location>
        <begin position="14"/>
        <end position="169"/>
    </location>
</feature>
<dbReference type="HOGENOM" id="CLU_1418673_0_0_2"/>
<sequence>MCYNLIEAYMDNSVQIHSGVQHKNNIDMLMRLFDEAVLQITAETVHSHLRSSSPGCILVAHDSDQNRIIGACLIAPVDNYDYLLSNNVSCALPAQRCPTELTHIAVTHSRQANGIGSRLVMTAATEAPGPLVVQFHRSVRPFYAKLGFDIAPISTDMSETDINGASDDTEAMTDVSASASLSTHITDSTVSNTPIYCRGTLR</sequence>
<evidence type="ECO:0000259" key="1">
    <source>
        <dbReference type="PROSITE" id="PS51186"/>
    </source>
</evidence>
<dbReference type="EC" id="2.3.1.-" evidence="2"/>
<keyword evidence="3" id="KW-1185">Reference proteome</keyword>
<keyword evidence="2" id="KW-0012">Acyltransferase</keyword>
<accession>Q18E74</accession>
<reference evidence="2 3" key="1">
    <citation type="journal article" date="2006" name="BMC Genomics">
        <title>The genome of the square archaeon Haloquadratum walsbyi: life at the limits of water activity.</title>
        <authorList>
            <person name="Bolhuis H.H."/>
            <person name="Palm P.P."/>
            <person name="Wende A.W."/>
            <person name="Falb M.M."/>
            <person name="Rampp M.M."/>
            <person name="Rodriguez-Valera F.F."/>
            <person name="Pfeiffer F.F."/>
            <person name="Oesterhelt D.D."/>
        </authorList>
    </citation>
    <scope>NUCLEOTIDE SEQUENCE [LARGE SCALE GENOMIC DNA]</scope>
    <source>
        <strain evidence="3">DSM 16790 / HBSQ001</strain>
    </source>
</reference>
<dbReference type="InterPro" id="IPR000182">
    <property type="entry name" value="GNAT_dom"/>
</dbReference>
<dbReference type="Pfam" id="PF13508">
    <property type="entry name" value="Acetyltransf_7"/>
    <property type="match status" value="1"/>
</dbReference>
<keyword evidence="2" id="KW-0808">Transferase</keyword>
<dbReference type="KEGG" id="hwa:HQ_3672A"/>
<dbReference type="Gene3D" id="3.40.630.30">
    <property type="match status" value="1"/>
</dbReference>